<dbReference type="Gene3D" id="3.40.50.1820">
    <property type="entry name" value="alpha/beta hydrolase"/>
    <property type="match status" value="1"/>
</dbReference>
<protein>
    <submittedName>
        <fullName evidence="2">Haloacetate dehalogenase</fullName>
    </submittedName>
</protein>
<dbReference type="STRING" id="1123062.SAMN02745775_12033"/>
<dbReference type="PANTHER" id="PTHR43798">
    <property type="entry name" value="MONOACYLGLYCEROL LIPASE"/>
    <property type="match status" value="1"/>
</dbReference>
<dbReference type="PANTHER" id="PTHR43798:SF33">
    <property type="entry name" value="HYDROLASE, PUTATIVE (AFU_ORTHOLOGUE AFUA_2G14860)-RELATED"/>
    <property type="match status" value="1"/>
</dbReference>
<accession>A0A1I4F142</accession>
<dbReference type="InterPro" id="IPR000073">
    <property type="entry name" value="AB_hydrolase_1"/>
</dbReference>
<dbReference type="AlphaFoldDB" id="A0A1I4F142"/>
<evidence type="ECO:0000313" key="3">
    <source>
        <dbReference type="Proteomes" id="UP000199473"/>
    </source>
</evidence>
<organism evidence="2 3">
    <name type="scientific">Falsiroseomonas stagni DSM 19981</name>
    <dbReference type="NCBI Taxonomy" id="1123062"/>
    <lineage>
        <taxon>Bacteria</taxon>
        <taxon>Pseudomonadati</taxon>
        <taxon>Pseudomonadota</taxon>
        <taxon>Alphaproteobacteria</taxon>
        <taxon>Acetobacterales</taxon>
        <taxon>Roseomonadaceae</taxon>
        <taxon>Falsiroseomonas</taxon>
    </lineage>
</organism>
<dbReference type="Proteomes" id="UP000199473">
    <property type="component" value="Unassembled WGS sequence"/>
</dbReference>
<dbReference type="SUPFAM" id="SSF53474">
    <property type="entry name" value="alpha/beta-Hydrolases"/>
    <property type="match status" value="1"/>
</dbReference>
<keyword evidence="3" id="KW-1185">Reference proteome</keyword>
<reference evidence="2 3" key="1">
    <citation type="submission" date="2016-10" db="EMBL/GenBank/DDBJ databases">
        <authorList>
            <person name="de Groot N.N."/>
        </authorList>
    </citation>
    <scope>NUCLEOTIDE SEQUENCE [LARGE SCALE GENOMIC DNA]</scope>
    <source>
        <strain evidence="2 3">DSM 19981</strain>
    </source>
</reference>
<gene>
    <name evidence="2" type="ORF">SAMN02745775_12033</name>
</gene>
<evidence type="ECO:0000313" key="2">
    <source>
        <dbReference type="EMBL" id="SFL10486.1"/>
    </source>
</evidence>
<dbReference type="RefSeq" id="WP_092963170.1">
    <property type="nucleotide sequence ID" value="NZ_FOSQ01000020.1"/>
</dbReference>
<proteinExistence type="predicted"/>
<dbReference type="Pfam" id="PF00561">
    <property type="entry name" value="Abhydrolase_1"/>
    <property type="match status" value="1"/>
</dbReference>
<dbReference type="GO" id="GO:0016020">
    <property type="term" value="C:membrane"/>
    <property type="evidence" value="ECO:0007669"/>
    <property type="project" value="TreeGrafter"/>
</dbReference>
<dbReference type="InterPro" id="IPR029058">
    <property type="entry name" value="AB_hydrolase_fold"/>
</dbReference>
<evidence type="ECO:0000259" key="1">
    <source>
        <dbReference type="Pfam" id="PF00561"/>
    </source>
</evidence>
<dbReference type="InterPro" id="IPR050266">
    <property type="entry name" value="AB_hydrolase_sf"/>
</dbReference>
<dbReference type="OrthoDB" id="9801400at2"/>
<dbReference type="EMBL" id="FOSQ01000020">
    <property type="protein sequence ID" value="SFL10486.1"/>
    <property type="molecule type" value="Genomic_DNA"/>
</dbReference>
<feature type="domain" description="AB hydrolase-1" evidence="1">
    <location>
        <begin position="31"/>
        <end position="143"/>
    </location>
</feature>
<sequence>MSDDLLPGWSDHIIETPGGARIRARRGGSGPPLLLMHGNPQSHVIWHRMAPELTKHFDCVAIDLRGYGDSTGPGDLSLPYYDPADYTFRAMAQDAVAVMAHFGHTRFNVCGHDRGGRVTHRMGLDHPEAVIRAAIMDILPQRHVYANITKDWAMKSWHWVFMPQEEGLPERMMESVPADWFMARKIGKKGMGMSIFDPRAVAEYVRCFTPKTIRASCADYRACATLDLAMDNADYEAGKRLACPVHVLWGRLSHTQAVFDNVLPVWADYVTGPLSGRAVRSGHYLAEHAPEEVLAEILPFFQG</sequence>
<name>A0A1I4F142_9PROT</name>